<dbReference type="EMBL" id="AMRL01000004">
    <property type="protein sequence ID" value="EKE77737.1"/>
    <property type="molecule type" value="Genomic_DNA"/>
</dbReference>
<evidence type="ECO:0000313" key="5">
    <source>
        <dbReference type="EMBL" id="EKE77737.1"/>
    </source>
</evidence>
<keyword evidence="2" id="KW-0479">Metal-binding</keyword>
<dbReference type="PANTHER" id="PTHR30502">
    <property type="entry name" value="2-KETO-3-DEOXY-L-RHAMNONATE ALDOLASE"/>
    <property type="match status" value="1"/>
</dbReference>
<evidence type="ECO:0000256" key="2">
    <source>
        <dbReference type="ARBA" id="ARBA00022723"/>
    </source>
</evidence>
<dbReference type="Pfam" id="PF03328">
    <property type="entry name" value="HpcH_HpaI"/>
    <property type="match status" value="1"/>
</dbReference>
<dbReference type="Gene3D" id="3.20.20.60">
    <property type="entry name" value="Phosphoenolpyruvate-binding domains"/>
    <property type="match status" value="1"/>
</dbReference>
<evidence type="ECO:0000256" key="1">
    <source>
        <dbReference type="ARBA" id="ARBA00005568"/>
    </source>
</evidence>
<dbReference type="InterPro" id="IPR040442">
    <property type="entry name" value="Pyrv_kinase-like_dom_sf"/>
</dbReference>
<keyword evidence="6" id="KW-1185">Reference proteome</keyword>
<dbReference type="STRING" id="1207063.P24_05194"/>
<comment type="caution">
    <text evidence="5">The sequence shown here is derived from an EMBL/GenBank/DDBJ whole genome shotgun (WGS) entry which is preliminary data.</text>
</comment>
<dbReference type="GO" id="GO:0005737">
    <property type="term" value="C:cytoplasm"/>
    <property type="evidence" value="ECO:0007669"/>
    <property type="project" value="TreeGrafter"/>
</dbReference>
<dbReference type="eggNOG" id="COG3836">
    <property type="taxonomic scope" value="Bacteria"/>
</dbReference>
<evidence type="ECO:0000313" key="6">
    <source>
        <dbReference type="Proteomes" id="UP000006746"/>
    </source>
</evidence>
<feature type="domain" description="HpcH/HpaI aldolase/citrate lyase" evidence="4">
    <location>
        <begin position="19"/>
        <end position="240"/>
    </location>
</feature>
<accession>K2JTA1</accession>
<dbReference type="InterPro" id="IPR005000">
    <property type="entry name" value="Aldolase/citrate-lyase_domain"/>
</dbReference>
<dbReference type="InterPro" id="IPR050251">
    <property type="entry name" value="HpcH-HpaI_aldolase"/>
</dbReference>
<protein>
    <submittedName>
        <fullName evidence="5">4-hydroxy-2-oxovalerate aldolase</fullName>
    </submittedName>
</protein>
<dbReference type="PANTHER" id="PTHR30502:SF0">
    <property type="entry name" value="PHOSPHOENOLPYRUVATE CARBOXYLASE FAMILY PROTEIN"/>
    <property type="match status" value="1"/>
</dbReference>
<proteinExistence type="inferred from homology"/>
<dbReference type="RefSeq" id="WP_008943654.1">
    <property type="nucleotide sequence ID" value="NZ_AMRL01000004.1"/>
</dbReference>
<gene>
    <name evidence="5" type="ORF">P24_05194</name>
</gene>
<dbReference type="SUPFAM" id="SSF51621">
    <property type="entry name" value="Phosphoenolpyruvate/pyruvate domain"/>
    <property type="match status" value="1"/>
</dbReference>
<reference evidence="5 6" key="1">
    <citation type="journal article" date="2012" name="J. Bacteriol.">
        <title>Genome Sequence of Oceanibaculum indicum Type Strain P24.</title>
        <authorList>
            <person name="Lai Q."/>
            <person name="Shao Z."/>
        </authorList>
    </citation>
    <scope>NUCLEOTIDE SEQUENCE [LARGE SCALE GENOMIC DNA]</scope>
    <source>
        <strain evidence="5 6">P24</strain>
    </source>
</reference>
<keyword evidence="3" id="KW-0456">Lyase</keyword>
<dbReference type="GO" id="GO:0046872">
    <property type="term" value="F:metal ion binding"/>
    <property type="evidence" value="ECO:0007669"/>
    <property type="project" value="UniProtKB-KW"/>
</dbReference>
<dbReference type="InterPro" id="IPR015813">
    <property type="entry name" value="Pyrv/PenolPyrv_kinase-like_dom"/>
</dbReference>
<dbReference type="AlphaFoldDB" id="K2JTA1"/>
<name>K2JTA1_9PROT</name>
<sequence>MTQNTPLKHSLQAGRPALGCFLNMANGMSAEICARAGFDMVLIDCEHGPGDITAAIQQMQAANAGGCPAMVRVPWNDTVYLKRILDAGAEGVMIPAISTGAEAQAAVAACRYPPRGVRGIAYPIVRASRYGTDLAAYLEKTVDELLIMAQIETRAGVENAAAIAGTDGIDLIFVGPMDLSASLGYFGQPDHPEVRKAIDGVKAAVKQAGKLIGIIPTPEYDARTLFGQGFDLVLDGADVAFLRDGALAKVRAVADITGGK</sequence>
<dbReference type="Proteomes" id="UP000006746">
    <property type="component" value="Unassembled WGS sequence"/>
</dbReference>
<organism evidence="5 6">
    <name type="scientific">Oceanibaculum indicum P24</name>
    <dbReference type="NCBI Taxonomy" id="1207063"/>
    <lineage>
        <taxon>Bacteria</taxon>
        <taxon>Pseudomonadati</taxon>
        <taxon>Pseudomonadota</taxon>
        <taxon>Alphaproteobacteria</taxon>
        <taxon>Rhodospirillales</taxon>
        <taxon>Oceanibaculaceae</taxon>
        <taxon>Oceanibaculum</taxon>
    </lineage>
</organism>
<evidence type="ECO:0000256" key="3">
    <source>
        <dbReference type="ARBA" id="ARBA00023239"/>
    </source>
</evidence>
<evidence type="ECO:0000259" key="4">
    <source>
        <dbReference type="Pfam" id="PF03328"/>
    </source>
</evidence>
<dbReference type="GO" id="GO:0016832">
    <property type="term" value="F:aldehyde-lyase activity"/>
    <property type="evidence" value="ECO:0007669"/>
    <property type="project" value="TreeGrafter"/>
</dbReference>
<comment type="similarity">
    <text evidence="1">Belongs to the HpcH/HpaI aldolase family.</text>
</comment>